<evidence type="ECO:0000313" key="3">
    <source>
        <dbReference type="Proteomes" id="UP000053263"/>
    </source>
</evidence>
<evidence type="ECO:0000313" key="2">
    <source>
        <dbReference type="EMBL" id="KII84214.1"/>
    </source>
</evidence>
<dbReference type="AlphaFoldDB" id="A0A0C9T4J7"/>
<evidence type="ECO:0000256" key="1">
    <source>
        <dbReference type="SAM" id="MobiDB-lite"/>
    </source>
</evidence>
<dbReference type="EMBL" id="KN832572">
    <property type="protein sequence ID" value="KII84214.1"/>
    <property type="molecule type" value="Genomic_DNA"/>
</dbReference>
<proteinExistence type="predicted"/>
<gene>
    <name evidence="2" type="ORF">PLICRDRAFT_95561</name>
</gene>
<dbReference type="HOGENOM" id="CLU_079440_0_0_1"/>
<feature type="compositionally biased region" description="Polar residues" evidence="1">
    <location>
        <begin position="13"/>
        <end position="22"/>
    </location>
</feature>
<dbReference type="Proteomes" id="UP000053263">
    <property type="component" value="Unassembled WGS sequence"/>
</dbReference>
<keyword evidence="3" id="KW-1185">Reference proteome</keyword>
<name>A0A0C9T4J7_PLICR</name>
<reference evidence="2 3" key="1">
    <citation type="submission" date="2014-06" db="EMBL/GenBank/DDBJ databases">
        <title>Evolutionary Origins and Diversification of the Mycorrhizal Mutualists.</title>
        <authorList>
            <consortium name="DOE Joint Genome Institute"/>
            <consortium name="Mycorrhizal Genomics Consortium"/>
            <person name="Kohler A."/>
            <person name="Kuo A."/>
            <person name="Nagy L.G."/>
            <person name="Floudas D."/>
            <person name="Copeland A."/>
            <person name="Barry K.W."/>
            <person name="Cichocki N."/>
            <person name="Veneault-Fourrey C."/>
            <person name="LaButti K."/>
            <person name="Lindquist E.A."/>
            <person name="Lipzen A."/>
            <person name="Lundell T."/>
            <person name="Morin E."/>
            <person name="Murat C."/>
            <person name="Riley R."/>
            <person name="Ohm R."/>
            <person name="Sun H."/>
            <person name="Tunlid A."/>
            <person name="Henrissat B."/>
            <person name="Grigoriev I.V."/>
            <person name="Hibbett D.S."/>
            <person name="Martin F."/>
        </authorList>
    </citation>
    <scope>NUCLEOTIDE SEQUENCE [LARGE SCALE GENOMIC DNA]</scope>
    <source>
        <strain evidence="2 3">FD-325 SS-3</strain>
    </source>
</reference>
<sequence length="269" mass="30180">MIATAAEAERSGSEIQPASSQSPKDEPASSALPDSADTFPKNLRECCLELCESLNPTIQPRAGEMRDWDIEVLSSGKVSMADAKNFAAWSDSKLDNVFRHLTPEQKQLKRTEYLKEAKQRMDGPPASVGRKPKPGDGDIHIRKIPNSEYAFRLWGRGLETKRQYCLDWVHSKTGEPVNSPFGEDYELWAVPNRRTPWIPCPTSRLCSVERAFGVAQKDILPGHEKFTLLEGTACLFKRPGQMPIYFEVPVRPRPVDNSDVLVFDFSGDD</sequence>
<feature type="region of interest" description="Disordered" evidence="1">
    <location>
        <begin position="1"/>
        <end position="37"/>
    </location>
</feature>
<feature type="region of interest" description="Disordered" evidence="1">
    <location>
        <begin position="116"/>
        <end position="139"/>
    </location>
</feature>
<dbReference type="OrthoDB" id="2628807at2759"/>
<accession>A0A0C9T4J7</accession>
<protein>
    <submittedName>
        <fullName evidence="2">Uncharacterized protein</fullName>
    </submittedName>
</protein>
<organism evidence="2 3">
    <name type="scientific">Plicaturopsis crispa FD-325 SS-3</name>
    <dbReference type="NCBI Taxonomy" id="944288"/>
    <lineage>
        <taxon>Eukaryota</taxon>
        <taxon>Fungi</taxon>
        <taxon>Dikarya</taxon>
        <taxon>Basidiomycota</taxon>
        <taxon>Agaricomycotina</taxon>
        <taxon>Agaricomycetes</taxon>
        <taxon>Agaricomycetidae</taxon>
        <taxon>Amylocorticiales</taxon>
        <taxon>Amylocorticiaceae</taxon>
        <taxon>Plicatura</taxon>
        <taxon>Plicaturopsis crispa</taxon>
    </lineage>
</organism>